<accession>A0A1J5QEI0</accession>
<dbReference type="GO" id="GO:0030267">
    <property type="term" value="F:glyoxylate reductase (NADPH) activity"/>
    <property type="evidence" value="ECO:0007669"/>
    <property type="project" value="UniProtKB-EC"/>
</dbReference>
<protein>
    <submittedName>
        <fullName evidence="4">Glyoxylate/hydroxypyruvate reductase B</fullName>
        <ecNumber evidence="4">1.1.1.79</ecNumber>
        <ecNumber evidence="4">1.1.1.81</ecNumber>
    </submittedName>
</protein>
<evidence type="ECO:0000313" key="4">
    <source>
        <dbReference type="EMBL" id="OIQ78407.1"/>
    </source>
</evidence>
<dbReference type="AlphaFoldDB" id="A0A1J5QEI0"/>
<evidence type="ECO:0000256" key="2">
    <source>
        <dbReference type="ARBA" id="ARBA00023027"/>
    </source>
</evidence>
<dbReference type="InterPro" id="IPR036291">
    <property type="entry name" value="NAD(P)-bd_dom_sf"/>
</dbReference>
<sequence length="183" mass="19490">MKQVSEMTVVVGMGNIGRGVASRFAALGDRVVGVNREQIEVDGVAEIVMPEGLAEVVGRADAIVNTLPGTEGTYTTISRDVLAGVKPGVIVASVGRGNVIDQEALVEALTDERVGFAGLDVFVEEPLPQDDPLWTLDNVLISPHTAALNDNEDRLIAELFAANATRLLDGEPLINRVDTVHFY</sequence>
<comment type="caution">
    <text evidence="4">The sequence shown here is derived from an EMBL/GenBank/DDBJ whole genome shotgun (WGS) entry which is preliminary data.</text>
</comment>
<name>A0A1J5QEI0_9ZZZZ</name>
<keyword evidence="4" id="KW-0670">Pyruvate</keyword>
<keyword evidence="2" id="KW-0520">NAD</keyword>
<evidence type="ECO:0000259" key="3">
    <source>
        <dbReference type="Pfam" id="PF02826"/>
    </source>
</evidence>
<dbReference type="PANTHER" id="PTHR43333:SF1">
    <property type="entry name" value="D-ISOMER SPECIFIC 2-HYDROXYACID DEHYDROGENASE NAD-BINDING DOMAIN-CONTAINING PROTEIN"/>
    <property type="match status" value="1"/>
</dbReference>
<proteinExistence type="predicted"/>
<dbReference type="GO" id="GO:0051287">
    <property type="term" value="F:NAD binding"/>
    <property type="evidence" value="ECO:0007669"/>
    <property type="project" value="InterPro"/>
</dbReference>
<dbReference type="EC" id="1.1.1.79" evidence="4"/>
<dbReference type="SUPFAM" id="SSF51735">
    <property type="entry name" value="NAD(P)-binding Rossmann-fold domains"/>
    <property type="match status" value="1"/>
</dbReference>
<dbReference type="Pfam" id="PF02826">
    <property type="entry name" value="2-Hacid_dh_C"/>
    <property type="match status" value="1"/>
</dbReference>
<dbReference type="EC" id="1.1.1.81" evidence="4"/>
<feature type="domain" description="D-isomer specific 2-hydroxyacid dehydrogenase NAD-binding" evidence="3">
    <location>
        <begin position="6"/>
        <end position="146"/>
    </location>
</feature>
<dbReference type="GO" id="GO:0016618">
    <property type="term" value="F:hydroxypyruvate reductase [NAD(P)H] activity"/>
    <property type="evidence" value="ECO:0007669"/>
    <property type="project" value="UniProtKB-EC"/>
</dbReference>
<gene>
    <name evidence="4" type="primary">tkrA_1</name>
    <name evidence="4" type="ORF">GALL_398870</name>
</gene>
<dbReference type="InterPro" id="IPR006140">
    <property type="entry name" value="D-isomer_DH_NAD-bd"/>
</dbReference>
<organism evidence="4">
    <name type="scientific">mine drainage metagenome</name>
    <dbReference type="NCBI Taxonomy" id="410659"/>
    <lineage>
        <taxon>unclassified sequences</taxon>
        <taxon>metagenomes</taxon>
        <taxon>ecological metagenomes</taxon>
    </lineage>
</organism>
<evidence type="ECO:0000256" key="1">
    <source>
        <dbReference type="ARBA" id="ARBA00023002"/>
    </source>
</evidence>
<dbReference type="PANTHER" id="PTHR43333">
    <property type="entry name" value="2-HACID_DH_C DOMAIN-CONTAINING PROTEIN"/>
    <property type="match status" value="1"/>
</dbReference>
<dbReference type="Gene3D" id="3.40.50.720">
    <property type="entry name" value="NAD(P)-binding Rossmann-like Domain"/>
    <property type="match status" value="2"/>
</dbReference>
<reference evidence="4" key="1">
    <citation type="submission" date="2016-10" db="EMBL/GenBank/DDBJ databases">
        <title>Sequence of Gallionella enrichment culture.</title>
        <authorList>
            <person name="Poehlein A."/>
            <person name="Muehling M."/>
            <person name="Daniel R."/>
        </authorList>
    </citation>
    <scope>NUCLEOTIDE SEQUENCE</scope>
</reference>
<keyword evidence="1 4" id="KW-0560">Oxidoreductase</keyword>
<dbReference type="EMBL" id="MLJW01001405">
    <property type="protein sequence ID" value="OIQ78407.1"/>
    <property type="molecule type" value="Genomic_DNA"/>
</dbReference>